<organism evidence="2">
    <name type="scientific">Oryza nivara</name>
    <name type="common">Indian wild rice</name>
    <name type="synonym">Oryza sativa f. spontanea</name>
    <dbReference type="NCBI Taxonomy" id="4536"/>
    <lineage>
        <taxon>Eukaryota</taxon>
        <taxon>Viridiplantae</taxon>
        <taxon>Streptophyta</taxon>
        <taxon>Embryophyta</taxon>
        <taxon>Tracheophyta</taxon>
        <taxon>Spermatophyta</taxon>
        <taxon>Magnoliopsida</taxon>
        <taxon>Liliopsida</taxon>
        <taxon>Poales</taxon>
        <taxon>Poaceae</taxon>
        <taxon>BOP clade</taxon>
        <taxon>Oryzoideae</taxon>
        <taxon>Oryzeae</taxon>
        <taxon>Oryzinae</taxon>
        <taxon>Oryza</taxon>
    </lineage>
</organism>
<feature type="compositionally biased region" description="Gly residues" evidence="1">
    <location>
        <begin position="8"/>
        <end position="17"/>
    </location>
</feature>
<sequence length="106" mass="11877">MEVKDRGGGGGRDGSSGSGVWDCGSTSTVVKMRRGSGEGGRSASGASRGRLMDPQHNMPQLQETIIIVYPSLRYELEVTKEWGYKQFRYFCNGSLRYKDRWREHAI</sequence>
<evidence type="ECO:0000313" key="3">
    <source>
        <dbReference type="Proteomes" id="UP000006591"/>
    </source>
</evidence>
<reference evidence="2" key="2">
    <citation type="submission" date="2018-04" db="EMBL/GenBank/DDBJ databases">
        <title>OnivRS2 (Oryza nivara Reference Sequence Version 2).</title>
        <authorList>
            <person name="Zhang J."/>
            <person name="Kudrna D."/>
            <person name="Lee S."/>
            <person name="Talag J."/>
            <person name="Rajasekar S."/>
            <person name="Welchert J."/>
            <person name="Hsing Y.-I."/>
            <person name="Wing R.A."/>
        </authorList>
    </citation>
    <scope>NUCLEOTIDE SEQUENCE [LARGE SCALE GENOMIC DNA]</scope>
</reference>
<dbReference type="Gramene" id="ONIVA01G03040.1">
    <property type="protein sequence ID" value="ONIVA01G03040.1"/>
    <property type="gene ID" value="ONIVA01G03040"/>
</dbReference>
<name>A0A0E0FG27_ORYNI</name>
<evidence type="ECO:0000313" key="2">
    <source>
        <dbReference type="EnsemblPlants" id="ONIVA01G03040.1"/>
    </source>
</evidence>
<feature type="region of interest" description="Disordered" evidence="1">
    <location>
        <begin position="1"/>
        <end position="56"/>
    </location>
</feature>
<protein>
    <submittedName>
        <fullName evidence="2">Uncharacterized protein</fullName>
    </submittedName>
</protein>
<evidence type="ECO:0000256" key="1">
    <source>
        <dbReference type="SAM" id="MobiDB-lite"/>
    </source>
</evidence>
<dbReference type="HOGENOM" id="CLU_2227487_0_0_1"/>
<reference evidence="2" key="1">
    <citation type="submission" date="2015-04" db="UniProtKB">
        <authorList>
            <consortium name="EnsemblPlants"/>
        </authorList>
    </citation>
    <scope>IDENTIFICATION</scope>
    <source>
        <strain evidence="2">SL10</strain>
    </source>
</reference>
<dbReference type="EnsemblPlants" id="ONIVA01G03040.1">
    <property type="protein sequence ID" value="ONIVA01G03040.1"/>
    <property type="gene ID" value="ONIVA01G03040"/>
</dbReference>
<keyword evidence="3" id="KW-1185">Reference proteome</keyword>
<dbReference type="Proteomes" id="UP000006591">
    <property type="component" value="Chromosome 1"/>
</dbReference>
<accession>A0A0E0FG27</accession>
<dbReference type="AlphaFoldDB" id="A0A0E0FG27"/>
<proteinExistence type="predicted"/>